<dbReference type="PANTHER" id="PTHR43053">
    <property type="entry name" value="GLYCOSIDASE FAMILY 31"/>
    <property type="match status" value="1"/>
</dbReference>
<sequence length="596" mass="67788">MMQQVSTSTHTFVLTGEGDRFSSIMTCSHIADGLALIGIKINAALKEIPPVFALEWTHPISDIQASWHPAADRNKSYKADWMRNLKSNAAASAPVLSLFNSNGRNRLTFAFSDALNTVEYFAGVHEEGAVFNCGIKLFTEVTAPLDAYEAYLLVDTREIAYYDSLNDVQEWWSGMPEYRPARVPEAAKTPMYSTWYSMHQNMTAQHVEEQCAIAKALGMDAVIVDDGWQTSDNRRGYAYCGDWDVYEGKFPDFANHVNSIHKLGMKFILWYSVPYVGKFSRAWDQFKDRFIDYNERIGAGILDPRYPEVREYIISTYENAVLRWNLDGFKLDFIDRFYMPEVEGDQNREGKDIDSLPAAVDRLLTDIIARLRELKPDIMIEFRQPYIGPAMRKYGNMFRAGDCPNDSIQNRTRTIDIRLIGGSTATHADMIMWNPQEPVESAALQLIGLLFSVPQVSVLLDQIPIEHQRMLRHWLSVWKQNRDVLLEGRIMPMNPELLYPVVEARKENKSIIVSYHDAMISIDAGIEVTQYIVVNGRLKEDIYLNLEQSMGEAKVEMTDCCGNVTGRFSCDFYAGIHKLPIPPAGLAAIKFKQKGE</sequence>
<accession>A0A2R5ES11</accession>
<keyword evidence="1" id="KW-0378">Hydrolase</keyword>
<dbReference type="SUPFAM" id="SSF51445">
    <property type="entry name" value="(Trans)glycosidases"/>
    <property type="match status" value="1"/>
</dbReference>
<dbReference type="AlphaFoldDB" id="A0A2R5ES11"/>
<dbReference type="Proteomes" id="UP000245202">
    <property type="component" value="Unassembled WGS sequence"/>
</dbReference>
<evidence type="ECO:0000256" key="2">
    <source>
        <dbReference type="ARBA" id="ARBA00023295"/>
    </source>
</evidence>
<dbReference type="Pfam" id="PF02065">
    <property type="entry name" value="Melibiase"/>
    <property type="match status" value="1"/>
</dbReference>
<keyword evidence="4" id="KW-1185">Reference proteome</keyword>
<dbReference type="PANTHER" id="PTHR43053:SF4">
    <property type="entry name" value="MYOGENESIS-REGULATING GLYCOSIDASE"/>
    <property type="match status" value="1"/>
</dbReference>
<name>A0A2R5ES11_9BACL</name>
<dbReference type="InterPro" id="IPR013785">
    <property type="entry name" value="Aldolase_TIM"/>
</dbReference>
<proteinExistence type="predicted"/>
<reference evidence="3 4" key="1">
    <citation type="submission" date="2017-08" db="EMBL/GenBank/DDBJ databases">
        <title>Substantial Increase in Enzyme Production by Combined Drug-Resistance Mutations in Paenibacillus agaridevorans.</title>
        <authorList>
            <person name="Tanaka Y."/>
            <person name="Funane K."/>
            <person name="Hosaka T."/>
            <person name="Shiwa Y."/>
            <person name="Fujita N."/>
            <person name="Miyazaki T."/>
            <person name="Yoshikawa H."/>
            <person name="Murakami K."/>
            <person name="Kasahara K."/>
            <person name="Inaoka T."/>
            <person name="Hiraga Y."/>
            <person name="Ochi K."/>
        </authorList>
    </citation>
    <scope>NUCLEOTIDE SEQUENCE [LARGE SCALE GENOMIC DNA]</scope>
    <source>
        <strain evidence="3 4">T-3040</strain>
    </source>
</reference>
<dbReference type="InterPro" id="IPR002252">
    <property type="entry name" value="Glyco_hydro_36"/>
</dbReference>
<dbReference type="InterPro" id="IPR017853">
    <property type="entry name" value="GH"/>
</dbReference>
<dbReference type="InterPro" id="IPR050985">
    <property type="entry name" value="Alpha-glycosidase_related"/>
</dbReference>
<comment type="caution">
    <text evidence="3">The sequence shown here is derived from an EMBL/GenBank/DDBJ whole genome shotgun (WGS) entry which is preliminary data.</text>
</comment>
<organism evidence="3 4">
    <name type="scientific">Paenibacillus agaridevorans</name>
    <dbReference type="NCBI Taxonomy" id="171404"/>
    <lineage>
        <taxon>Bacteria</taxon>
        <taxon>Bacillati</taxon>
        <taxon>Bacillota</taxon>
        <taxon>Bacilli</taxon>
        <taxon>Bacillales</taxon>
        <taxon>Paenibacillaceae</taxon>
        <taxon>Paenibacillus</taxon>
    </lineage>
</organism>
<protein>
    <submittedName>
        <fullName evidence="3">Alpha-galactosidase</fullName>
    </submittedName>
</protein>
<keyword evidence="2" id="KW-0326">Glycosidase</keyword>
<dbReference type="GO" id="GO:0004557">
    <property type="term" value="F:alpha-galactosidase activity"/>
    <property type="evidence" value="ECO:0007669"/>
    <property type="project" value="InterPro"/>
</dbReference>
<dbReference type="EMBL" id="BDQX01000178">
    <property type="protein sequence ID" value="GBG08925.1"/>
    <property type="molecule type" value="Genomic_DNA"/>
</dbReference>
<dbReference type="Gene3D" id="3.20.20.70">
    <property type="entry name" value="Aldolase class I"/>
    <property type="match status" value="1"/>
</dbReference>
<evidence type="ECO:0000313" key="4">
    <source>
        <dbReference type="Proteomes" id="UP000245202"/>
    </source>
</evidence>
<dbReference type="GO" id="GO:0016052">
    <property type="term" value="P:carbohydrate catabolic process"/>
    <property type="evidence" value="ECO:0007669"/>
    <property type="project" value="InterPro"/>
</dbReference>
<evidence type="ECO:0000256" key="1">
    <source>
        <dbReference type="ARBA" id="ARBA00022801"/>
    </source>
</evidence>
<evidence type="ECO:0000313" key="3">
    <source>
        <dbReference type="EMBL" id="GBG08925.1"/>
    </source>
</evidence>
<gene>
    <name evidence="3" type="ORF">PAT3040_03540</name>
</gene>
<dbReference type="CDD" id="cd14791">
    <property type="entry name" value="GH36"/>
    <property type="match status" value="1"/>
</dbReference>